<organism evidence="3 4">
    <name type="scientific">Pedococcus ginsenosidimutans</name>
    <dbReference type="NCBI Taxonomy" id="490570"/>
    <lineage>
        <taxon>Bacteria</taxon>
        <taxon>Bacillati</taxon>
        <taxon>Actinomycetota</taxon>
        <taxon>Actinomycetes</taxon>
        <taxon>Micrococcales</taxon>
        <taxon>Intrasporangiaceae</taxon>
        <taxon>Pedococcus</taxon>
    </lineage>
</organism>
<sequence>MTVTRSQVALNPIQWINLKPAPGQPRLWRYADPTWRDEQLDVHRTIRDAGFGAAMMEVLGTQTLQAYKRMLDEAGLRPAPGYIQVAPPEAKGMSLAKGSAEWVHWFDGVRRRAEESNFMGLDTVFLAAEMDLTAPRVVQATAVGAFFDQDLLDRQVEYLAEAATVLQQEGIRAGLHNHVGSLVETEQEIEYVLGQVDASLLGASFDIGHLEWAGIPSADFLAKHQDRLVDVHVKDLDLTIAAASRETPTPYYEVSDQRFFLEPGLGDIDLDGVVKALGEDFGGWVVLEVDRASMEPDASARFSWEWVERTFPA</sequence>
<evidence type="ECO:0000313" key="3">
    <source>
        <dbReference type="EMBL" id="GAA4722128.1"/>
    </source>
</evidence>
<dbReference type="Proteomes" id="UP001500556">
    <property type="component" value="Unassembled WGS sequence"/>
</dbReference>
<feature type="domain" description="Xylose isomerase-like TIM barrel" evidence="2">
    <location>
        <begin position="47"/>
        <end position="308"/>
    </location>
</feature>
<keyword evidence="3" id="KW-0413">Isomerase</keyword>
<accession>A0ABP8Y722</accession>
<dbReference type="Pfam" id="PF01261">
    <property type="entry name" value="AP_endonuc_2"/>
    <property type="match status" value="1"/>
</dbReference>
<dbReference type="EMBL" id="BAABLO010000005">
    <property type="protein sequence ID" value="GAA4722128.1"/>
    <property type="molecule type" value="Genomic_DNA"/>
</dbReference>
<evidence type="ECO:0000313" key="4">
    <source>
        <dbReference type="Proteomes" id="UP001500556"/>
    </source>
</evidence>
<protein>
    <submittedName>
        <fullName evidence="3">Sugar phosphate isomerase/epimerase</fullName>
    </submittedName>
</protein>
<reference evidence="4" key="1">
    <citation type="journal article" date="2019" name="Int. J. Syst. Evol. Microbiol.">
        <title>The Global Catalogue of Microorganisms (GCM) 10K type strain sequencing project: providing services to taxonomists for standard genome sequencing and annotation.</title>
        <authorList>
            <consortium name="The Broad Institute Genomics Platform"/>
            <consortium name="The Broad Institute Genome Sequencing Center for Infectious Disease"/>
            <person name="Wu L."/>
            <person name="Ma J."/>
        </authorList>
    </citation>
    <scope>NUCLEOTIDE SEQUENCE [LARGE SCALE GENOMIC DNA]</scope>
    <source>
        <strain evidence="4">JCM 18961</strain>
    </source>
</reference>
<proteinExistence type="predicted"/>
<dbReference type="Gene3D" id="3.20.20.150">
    <property type="entry name" value="Divalent-metal-dependent TIM barrel enzymes"/>
    <property type="match status" value="1"/>
</dbReference>
<dbReference type="RefSeq" id="WP_345502953.1">
    <property type="nucleotide sequence ID" value="NZ_BAABLO010000005.1"/>
</dbReference>
<dbReference type="GO" id="GO:0016853">
    <property type="term" value="F:isomerase activity"/>
    <property type="evidence" value="ECO:0007669"/>
    <property type="project" value="UniProtKB-KW"/>
</dbReference>
<name>A0ABP8Y722_9MICO</name>
<dbReference type="InterPro" id="IPR050312">
    <property type="entry name" value="IolE/XylAMocC-like"/>
</dbReference>
<evidence type="ECO:0000256" key="1">
    <source>
        <dbReference type="ARBA" id="ARBA00023277"/>
    </source>
</evidence>
<dbReference type="PANTHER" id="PTHR12110">
    <property type="entry name" value="HYDROXYPYRUVATE ISOMERASE"/>
    <property type="match status" value="1"/>
</dbReference>
<dbReference type="InterPro" id="IPR013022">
    <property type="entry name" value="Xyl_isomerase-like_TIM-brl"/>
</dbReference>
<keyword evidence="4" id="KW-1185">Reference proteome</keyword>
<comment type="caution">
    <text evidence="3">The sequence shown here is derived from an EMBL/GenBank/DDBJ whole genome shotgun (WGS) entry which is preliminary data.</text>
</comment>
<dbReference type="SUPFAM" id="SSF51658">
    <property type="entry name" value="Xylose isomerase-like"/>
    <property type="match status" value="1"/>
</dbReference>
<evidence type="ECO:0000259" key="2">
    <source>
        <dbReference type="Pfam" id="PF01261"/>
    </source>
</evidence>
<gene>
    <name evidence="3" type="ORF">GCM10025782_20110</name>
</gene>
<keyword evidence="1" id="KW-0119">Carbohydrate metabolism</keyword>
<dbReference type="InterPro" id="IPR036237">
    <property type="entry name" value="Xyl_isomerase-like_sf"/>
</dbReference>